<reference evidence="1" key="1">
    <citation type="submission" date="2022-09" db="EMBL/GenBank/DDBJ databases">
        <title>Rhodovastum sp. nov. RN2-1 isolated from soil in Seongnam, South Korea.</title>
        <authorList>
            <person name="Le N.T."/>
        </authorList>
    </citation>
    <scope>NUCLEOTIDE SEQUENCE</scope>
    <source>
        <strain evidence="1">RN2-1</strain>
    </source>
</reference>
<gene>
    <name evidence="1" type="ORF">OL599_14210</name>
</gene>
<dbReference type="RefSeq" id="WP_264714457.1">
    <property type="nucleotide sequence ID" value="NZ_JAPDNT010000011.1"/>
</dbReference>
<name>A0AA41YL10_9PROT</name>
<sequence>MLQSHVIDVDGVFVGAAVRLHNGYRFVAVDLRLEDIDGSLWPTREDVQRVARQMVLTGRLPTPAKPRTPQA</sequence>
<protein>
    <submittedName>
        <fullName evidence="1">Uncharacterized protein</fullName>
    </submittedName>
</protein>
<organism evidence="1 2">
    <name type="scientific">Limobrevibacterium gyesilva</name>
    <dbReference type="NCBI Taxonomy" id="2991712"/>
    <lineage>
        <taxon>Bacteria</taxon>
        <taxon>Pseudomonadati</taxon>
        <taxon>Pseudomonadota</taxon>
        <taxon>Alphaproteobacteria</taxon>
        <taxon>Acetobacterales</taxon>
        <taxon>Acetobacteraceae</taxon>
        <taxon>Limobrevibacterium</taxon>
    </lineage>
</organism>
<dbReference type="AlphaFoldDB" id="A0AA41YL10"/>
<evidence type="ECO:0000313" key="2">
    <source>
        <dbReference type="Proteomes" id="UP001165679"/>
    </source>
</evidence>
<reference evidence="1" key="2">
    <citation type="submission" date="2022-10" db="EMBL/GenBank/DDBJ databases">
        <authorList>
            <person name="Trinh H.N."/>
        </authorList>
    </citation>
    <scope>NUCLEOTIDE SEQUENCE</scope>
    <source>
        <strain evidence="1">RN2-1</strain>
    </source>
</reference>
<proteinExistence type="predicted"/>
<evidence type="ECO:0000313" key="1">
    <source>
        <dbReference type="EMBL" id="MCW3475731.1"/>
    </source>
</evidence>
<dbReference type="EMBL" id="JAPDNT010000011">
    <property type="protein sequence ID" value="MCW3475731.1"/>
    <property type="molecule type" value="Genomic_DNA"/>
</dbReference>
<dbReference type="Proteomes" id="UP001165679">
    <property type="component" value="Unassembled WGS sequence"/>
</dbReference>
<keyword evidence="2" id="KW-1185">Reference proteome</keyword>
<comment type="caution">
    <text evidence="1">The sequence shown here is derived from an EMBL/GenBank/DDBJ whole genome shotgun (WGS) entry which is preliminary data.</text>
</comment>
<accession>A0AA41YL10</accession>